<dbReference type="HOGENOM" id="CLU_1812544_0_0_10"/>
<proteinExistence type="predicted"/>
<reference evidence="1 2" key="1">
    <citation type="journal article" date="2010" name="J. Bacteriol.">
        <title>The complete genome sequence of Croceibacter atlanticus HTCC2559T.</title>
        <authorList>
            <person name="Oh H.M."/>
            <person name="Kang I."/>
            <person name="Ferriera S."/>
            <person name="Giovannoni S.J."/>
            <person name="Cho J.C."/>
        </authorList>
    </citation>
    <scope>NUCLEOTIDE SEQUENCE [LARGE SCALE GENOMIC DNA]</scope>
    <source>
        <strain evidence="2">ATCC BAA-628 / HTCC2559 / KCTC 12090</strain>
    </source>
</reference>
<dbReference type="AlphaFoldDB" id="A3UAU1"/>
<sequence>MSSFPDGILKRSDSWNTILIKIITTAVVLINAEIPAVTTINIGAIKINGSMLSFFRPSLSHFITPFSSKPMATIIKHSTVMVAELEKPLIASSGETSCNSVREAIKKNAILSTVKYSVTNNTIVINMMLNTKIMSNSTKPLI</sequence>
<gene>
    <name evidence="1" type="ordered locus">CA2559_12843</name>
</gene>
<protein>
    <submittedName>
        <fullName evidence="1">Uncharacterized protein</fullName>
    </submittedName>
</protein>
<accession>A3UAU1</accession>
<evidence type="ECO:0000313" key="2">
    <source>
        <dbReference type="Proteomes" id="UP000002297"/>
    </source>
</evidence>
<dbReference type="Proteomes" id="UP000002297">
    <property type="component" value="Chromosome"/>
</dbReference>
<keyword evidence="2" id="KW-1185">Reference proteome</keyword>
<organism evidence="1 2">
    <name type="scientific">Croceibacter atlanticus (strain ATCC BAA-628 / JCM 21780 / CIP 108009 / IAM 15332 / KCTC 12090 / HTCC2559)</name>
    <dbReference type="NCBI Taxonomy" id="216432"/>
    <lineage>
        <taxon>Bacteria</taxon>
        <taxon>Pseudomonadati</taxon>
        <taxon>Bacteroidota</taxon>
        <taxon>Flavobacteriia</taxon>
        <taxon>Flavobacteriales</taxon>
        <taxon>Flavobacteriaceae</taxon>
        <taxon>Croceibacter</taxon>
    </lineage>
</organism>
<evidence type="ECO:0000313" key="1">
    <source>
        <dbReference type="EMBL" id="EAP86927.1"/>
    </source>
</evidence>
<dbReference type="EMBL" id="CP002046">
    <property type="protein sequence ID" value="EAP86927.1"/>
    <property type="molecule type" value="Genomic_DNA"/>
</dbReference>
<name>A3UAU1_CROAH</name>
<dbReference type="KEGG" id="cat:CA2559_12843"/>